<dbReference type="PROSITE" id="PS50022">
    <property type="entry name" value="FA58C_3"/>
    <property type="match status" value="1"/>
</dbReference>
<comment type="caution">
    <text evidence="3">The sequence shown here is derived from an EMBL/GenBank/DDBJ whole genome shotgun (WGS) entry which is preliminary data.</text>
</comment>
<keyword evidence="4" id="KW-1185">Reference proteome</keyword>
<feature type="region of interest" description="Disordered" evidence="1">
    <location>
        <begin position="1"/>
        <end position="80"/>
    </location>
</feature>
<name>A0ABT6WSA4_9ACTN</name>
<feature type="compositionally biased region" description="Basic and acidic residues" evidence="1">
    <location>
        <begin position="16"/>
        <end position="27"/>
    </location>
</feature>
<evidence type="ECO:0000256" key="1">
    <source>
        <dbReference type="SAM" id="MobiDB-lite"/>
    </source>
</evidence>
<dbReference type="Gene3D" id="2.60.120.260">
    <property type="entry name" value="Galactose-binding domain-like"/>
    <property type="match status" value="1"/>
</dbReference>
<gene>
    <name evidence="3" type="ORF">QLQ12_28740</name>
</gene>
<feature type="domain" description="F5/8 type C" evidence="2">
    <location>
        <begin position="185"/>
        <end position="323"/>
    </location>
</feature>
<sequence>MEGRDGGLPVDPVSGEQRRPSRADNLRLTRMPQRPLPRTARPPANPDARQPEPGGGAAGTDGAGPLVATPDGVRDTRTSPRRWPWIAAGVAAVLAVPIGLAATGRMPGRDAAAAIGATGGVPSTEAGAPPDGSAAPNVPEPPAAAASPSGGASGTSRPAAPGSAAPPSGGASSPSADGAPPAGATATPTVTGKANPSRANLALQASVTASASEGDPWAARFACDGDQSTRWSSGFSDPQWIRADLGRNWRISEVKLIWERAYGVAYRVETSIDGKSWTSIWSTSSGTGGTVTVTEDTVARYVRMYGTKRSSSYGYSLIEWEIR</sequence>
<accession>A0ABT6WSA4</accession>
<dbReference type="InterPro" id="IPR008979">
    <property type="entry name" value="Galactose-bd-like_sf"/>
</dbReference>
<dbReference type="InterPro" id="IPR000421">
    <property type="entry name" value="FA58C"/>
</dbReference>
<feature type="region of interest" description="Disordered" evidence="1">
    <location>
        <begin position="122"/>
        <end position="196"/>
    </location>
</feature>
<dbReference type="Pfam" id="PF00754">
    <property type="entry name" value="F5_F8_type_C"/>
    <property type="match status" value="1"/>
</dbReference>
<proteinExistence type="predicted"/>
<protein>
    <submittedName>
        <fullName evidence="3">Discoidin domain-containing protein</fullName>
    </submittedName>
</protein>
<feature type="compositionally biased region" description="Low complexity" evidence="1">
    <location>
        <begin position="133"/>
        <end position="189"/>
    </location>
</feature>
<dbReference type="Proteomes" id="UP001241758">
    <property type="component" value="Unassembled WGS sequence"/>
</dbReference>
<evidence type="ECO:0000313" key="3">
    <source>
        <dbReference type="EMBL" id="MDI6102616.1"/>
    </source>
</evidence>
<dbReference type="RefSeq" id="WP_282763678.1">
    <property type="nucleotide sequence ID" value="NZ_JASCTH010000020.1"/>
</dbReference>
<dbReference type="EMBL" id="JASCTH010000020">
    <property type="protein sequence ID" value="MDI6102616.1"/>
    <property type="molecule type" value="Genomic_DNA"/>
</dbReference>
<organism evidence="3 4">
    <name type="scientific">Actinoplanes sandaracinus</name>
    <dbReference type="NCBI Taxonomy" id="3045177"/>
    <lineage>
        <taxon>Bacteria</taxon>
        <taxon>Bacillati</taxon>
        <taxon>Actinomycetota</taxon>
        <taxon>Actinomycetes</taxon>
        <taxon>Micromonosporales</taxon>
        <taxon>Micromonosporaceae</taxon>
        <taxon>Actinoplanes</taxon>
    </lineage>
</organism>
<feature type="compositionally biased region" description="Gly residues" evidence="1">
    <location>
        <begin position="53"/>
        <end position="62"/>
    </location>
</feature>
<evidence type="ECO:0000259" key="2">
    <source>
        <dbReference type="PROSITE" id="PS50022"/>
    </source>
</evidence>
<reference evidence="3 4" key="1">
    <citation type="submission" date="2023-05" db="EMBL/GenBank/DDBJ databases">
        <title>Actinoplanes sp. NEAU-A12 genome sequencing.</title>
        <authorList>
            <person name="Wang Z.-S."/>
        </authorList>
    </citation>
    <scope>NUCLEOTIDE SEQUENCE [LARGE SCALE GENOMIC DNA]</scope>
    <source>
        <strain evidence="3 4">NEAU-A12</strain>
    </source>
</reference>
<evidence type="ECO:0000313" key="4">
    <source>
        <dbReference type="Proteomes" id="UP001241758"/>
    </source>
</evidence>
<dbReference type="SUPFAM" id="SSF49785">
    <property type="entry name" value="Galactose-binding domain-like"/>
    <property type="match status" value="1"/>
</dbReference>